<sequence length="95" mass="10226">MGRRDSSVRCSSCNGWCHLRCSDLANPDDWSLAFACPRCPVSLPALPAFHTNAQVFNLATPPSFKLLQFGINGLLGKLDLPLAFVRSHSIAAAAI</sequence>
<dbReference type="Gene3D" id="3.30.40.10">
    <property type="entry name" value="Zinc/RING finger domain, C3HC4 (zinc finger)"/>
    <property type="match status" value="1"/>
</dbReference>
<dbReference type="EMBL" id="UYRU01071110">
    <property type="protein sequence ID" value="VDN20625.1"/>
    <property type="molecule type" value="Genomic_DNA"/>
</dbReference>
<organism evidence="1 2">
    <name type="scientific">Dibothriocephalus latus</name>
    <name type="common">Fish tapeworm</name>
    <name type="synonym">Diphyllobothrium latum</name>
    <dbReference type="NCBI Taxonomy" id="60516"/>
    <lineage>
        <taxon>Eukaryota</taxon>
        <taxon>Metazoa</taxon>
        <taxon>Spiralia</taxon>
        <taxon>Lophotrochozoa</taxon>
        <taxon>Platyhelminthes</taxon>
        <taxon>Cestoda</taxon>
        <taxon>Eucestoda</taxon>
        <taxon>Diphyllobothriidea</taxon>
        <taxon>Diphyllobothriidae</taxon>
        <taxon>Dibothriocephalus</taxon>
    </lineage>
</organism>
<dbReference type="InterPro" id="IPR011011">
    <property type="entry name" value="Znf_FYVE_PHD"/>
</dbReference>
<protein>
    <submittedName>
        <fullName evidence="1">Uncharacterized protein</fullName>
    </submittedName>
</protein>
<dbReference type="AlphaFoldDB" id="A0A3P7LU40"/>
<gene>
    <name evidence="1" type="ORF">DILT_LOCUS13663</name>
</gene>
<reference evidence="1 2" key="1">
    <citation type="submission" date="2018-11" db="EMBL/GenBank/DDBJ databases">
        <authorList>
            <consortium name="Pathogen Informatics"/>
        </authorList>
    </citation>
    <scope>NUCLEOTIDE SEQUENCE [LARGE SCALE GENOMIC DNA]</scope>
</reference>
<proteinExistence type="predicted"/>
<evidence type="ECO:0000313" key="1">
    <source>
        <dbReference type="EMBL" id="VDN20625.1"/>
    </source>
</evidence>
<evidence type="ECO:0000313" key="2">
    <source>
        <dbReference type="Proteomes" id="UP000281553"/>
    </source>
</evidence>
<keyword evidence="2" id="KW-1185">Reference proteome</keyword>
<dbReference type="Proteomes" id="UP000281553">
    <property type="component" value="Unassembled WGS sequence"/>
</dbReference>
<dbReference type="InterPro" id="IPR013083">
    <property type="entry name" value="Znf_RING/FYVE/PHD"/>
</dbReference>
<accession>A0A3P7LU40</accession>
<dbReference type="SUPFAM" id="SSF57903">
    <property type="entry name" value="FYVE/PHD zinc finger"/>
    <property type="match status" value="1"/>
</dbReference>
<name>A0A3P7LU40_DIBLA</name>